<name>A0ABQ9G183_TEGGR</name>
<keyword evidence="4" id="KW-1185">Reference proteome</keyword>
<sequence length="175" mass="19643">MDNGDSDKKESHDQCEQANFDSDDDDSSKDSSPNSGVNTQKIKILGPASYKAAMRNKIQMNFPGARNRSLRPQDSSVLGYTNLNKGSSSQMLLRSSSSTQKNSTVTTTVPYGKKLSRCEHCCIWFEDYTMCLLHNSLHSADDSDPFTCRKCLKKLGNRLEFTAHLVWHLEPELDN</sequence>
<dbReference type="Proteomes" id="UP001217089">
    <property type="component" value="Unassembled WGS sequence"/>
</dbReference>
<dbReference type="PROSITE" id="PS00028">
    <property type="entry name" value="ZINC_FINGER_C2H2_1"/>
    <property type="match status" value="1"/>
</dbReference>
<dbReference type="EMBL" id="JARBDR010000018">
    <property type="protein sequence ID" value="KAJ8321733.1"/>
    <property type="molecule type" value="Genomic_DNA"/>
</dbReference>
<evidence type="ECO:0000256" key="1">
    <source>
        <dbReference type="SAM" id="MobiDB-lite"/>
    </source>
</evidence>
<feature type="region of interest" description="Disordered" evidence="1">
    <location>
        <begin position="1"/>
        <end position="43"/>
    </location>
</feature>
<reference evidence="3 4" key="1">
    <citation type="submission" date="2022-12" db="EMBL/GenBank/DDBJ databases">
        <title>Chromosome-level genome of Tegillarca granosa.</title>
        <authorList>
            <person name="Kim J."/>
        </authorList>
    </citation>
    <scope>NUCLEOTIDE SEQUENCE [LARGE SCALE GENOMIC DNA]</scope>
    <source>
        <strain evidence="3">Teg-2019</strain>
        <tissue evidence="3">Adductor muscle</tissue>
    </source>
</reference>
<proteinExistence type="predicted"/>
<comment type="caution">
    <text evidence="3">The sequence shown here is derived from an EMBL/GenBank/DDBJ whole genome shotgun (WGS) entry which is preliminary data.</text>
</comment>
<evidence type="ECO:0000313" key="4">
    <source>
        <dbReference type="Proteomes" id="UP001217089"/>
    </source>
</evidence>
<dbReference type="InterPro" id="IPR013087">
    <property type="entry name" value="Znf_C2H2_type"/>
</dbReference>
<protein>
    <recommendedName>
        <fullName evidence="2">C2H2-type domain-containing protein</fullName>
    </recommendedName>
</protein>
<gene>
    <name evidence="3" type="ORF">KUTeg_000204</name>
</gene>
<feature type="compositionally biased region" description="Basic and acidic residues" evidence="1">
    <location>
        <begin position="1"/>
        <end position="15"/>
    </location>
</feature>
<evidence type="ECO:0000313" key="3">
    <source>
        <dbReference type="EMBL" id="KAJ8321733.1"/>
    </source>
</evidence>
<evidence type="ECO:0000259" key="2">
    <source>
        <dbReference type="PROSITE" id="PS00028"/>
    </source>
</evidence>
<feature type="domain" description="C2H2-type" evidence="2">
    <location>
        <begin position="148"/>
        <end position="168"/>
    </location>
</feature>
<organism evidence="3 4">
    <name type="scientific">Tegillarca granosa</name>
    <name type="common">Malaysian cockle</name>
    <name type="synonym">Anadara granosa</name>
    <dbReference type="NCBI Taxonomy" id="220873"/>
    <lineage>
        <taxon>Eukaryota</taxon>
        <taxon>Metazoa</taxon>
        <taxon>Spiralia</taxon>
        <taxon>Lophotrochozoa</taxon>
        <taxon>Mollusca</taxon>
        <taxon>Bivalvia</taxon>
        <taxon>Autobranchia</taxon>
        <taxon>Pteriomorphia</taxon>
        <taxon>Arcoida</taxon>
        <taxon>Arcoidea</taxon>
        <taxon>Arcidae</taxon>
        <taxon>Tegillarca</taxon>
    </lineage>
</organism>
<accession>A0ABQ9G183</accession>